<keyword evidence="1" id="KW-0472">Membrane</keyword>
<protein>
    <submittedName>
        <fullName evidence="2">Uncharacterized protein</fullName>
    </submittedName>
</protein>
<organism evidence="2 3">
    <name type="scientific">Streptantibioticus parmotrematis</name>
    <dbReference type="NCBI Taxonomy" id="2873249"/>
    <lineage>
        <taxon>Bacteria</taxon>
        <taxon>Bacillati</taxon>
        <taxon>Actinomycetota</taxon>
        <taxon>Actinomycetes</taxon>
        <taxon>Kitasatosporales</taxon>
        <taxon>Streptomycetaceae</taxon>
        <taxon>Streptantibioticus</taxon>
    </lineage>
</organism>
<keyword evidence="1" id="KW-0812">Transmembrane</keyword>
<feature type="transmembrane region" description="Helical" evidence="1">
    <location>
        <begin position="12"/>
        <end position="33"/>
    </location>
</feature>
<evidence type="ECO:0000256" key="1">
    <source>
        <dbReference type="SAM" id="Phobius"/>
    </source>
</evidence>
<dbReference type="EMBL" id="JAINVZ010000001">
    <property type="protein sequence ID" value="MBY8883654.1"/>
    <property type="molecule type" value="Genomic_DNA"/>
</dbReference>
<sequence>MTGYATAGWTEMFLCAGGAAAALSGLIFVGLSVNIRTVLEMERREGRNSMTGRALEALVALLIVLLVSIVALTPALSRGVLAAFILVNAAGSAISPCRAVYGSRGVSAPSAVKLMRLIPAGALTVALLAAGASLAAGHGGGLYWLPAAFVLAVTVAAVNAWVILVEVLR</sequence>
<feature type="transmembrane region" description="Helical" evidence="1">
    <location>
        <begin position="54"/>
        <end position="75"/>
    </location>
</feature>
<dbReference type="Proteomes" id="UP001198565">
    <property type="component" value="Unassembled WGS sequence"/>
</dbReference>
<name>A0ABS7QLV9_9ACTN</name>
<feature type="transmembrane region" description="Helical" evidence="1">
    <location>
        <begin position="142"/>
        <end position="164"/>
    </location>
</feature>
<feature type="transmembrane region" description="Helical" evidence="1">
    <location>
        <begin position="114"/>
        <end position="136"/>
    </location>
</feature>
<proteinExistence type="predicted"/>
<evidence type="ECO:0000313" key="2">
    <source>
        <dbReference type="EMBL" id="MBY8883654.1"/>
    </source>
</evidence>
<feature type="transmembrane region" description="Helical" evidence="1">
    <location>
        <begin position="81"/>
        <end position="102"/>
    </location>
</feature>
<gene>
    <name evidence="2" type="ORF">K7472_02175</name>
</gene>
<comment type="caution">
    <text evidence="2">The sequence shown here is derived from an EMBL/GenBank/DDBJ whole genome shotgun (WGS) entry which is preliminary data.</text>
</comment>
<keyword evidence="1" id="KW-1133">Transmembrane helix</keyword>
<dbReference type="RefSeq" id="WP_222973348.1">
    <property type="nucleotide sequence ID" value="NZ_JAINVZ010000001.1"/>
</dbReference>
<keyword evidence="3" id="KW-1185">Reference proteome</keyword>
<accession>A0ABS7QLV9</accession>
<reference evidence="2 3" key="1">
    <citation type="submission" date="2021-08" db="EMBL/GenBank/DDBJ databases">
        <title>Streptomyces sp. PTM05 isolated from lichen.</title>
        <authorList>
            <person name="Somphong A."/>
            <person name="Phongsopitanun W."/>
            <person name="Tanasupawat S."/>
        </authorList>
    </citation>
    <scope>NUCLEOTIDE SEQUENCE [LARGE SCALE GENOMIC DNA]</scope>
    <source>
        <strain evidence="2 3">Ptm05</strain>
    </source>
</reference>
<evidence type="ECO:0000313" key="3">
    <source>
        <dbReference type="Proteomes" id="UP001198565"/>
    </source>
</evidence>